<evidence type="ECO:0000313" key="2">
    <source>
        <dbReference type="EMBL" id="MBI0143620.1"/>
    </source>
</evidence>
<sequence length="64" mass="7197">MTRTDGSDRSVSTSDNAGDGPIRPLMFSSYVIERWRRNMLPAVAYPGIFMNAFLKKDPQIFASI</sequence>
<keyword evidence="3" id="KW-1185">Reference proteome</keyword>
<protein>
    <recommendedName>
        <fullName evidence="4">ABC transporter permease</fullName>
    </recommendedName>
</protein>
<dbReference type="RefSeq" id="WP_198180466.1">
    <property type="nucleotide sequence ID" value="NZ_JACFRY010000002.1"/>
</dbReference>
<organism evidence="2 3">
    <name type="scientific">Bifidobacterium choladohabitans</name>
    <dbReference type="NCBI Taxonomy" id="2750947"/>
    <lineage>
        <taxon>Bacteria</taxon>
        <taxon>Bacillati</taxon>
        <taxon>Actinomycetota</taxon>
        <taxon>Actinomycetes</taxon>
        <taxon>Bifidobacteriales</taxon>
        <taxon>Bifidobacteriaceae</taxon>
        <taxon>Bifidobacterium</taxon>
    </lineage>
</organism>
<accession>A0ABS0QYY5</accession>
<reference evidence="2 3" key="1">
    <citation type="submission" date="2020-07" db="EMBL/GenBank/DDBJ databases">
        <title>Isolated bacteria genomes of Apis mellifera.</title>
        <authorList>
            <person name="Wu J."/>
            <person name="Zheng H."/>
        </authorList>
    </citation>
    <scope>NUCLEOTIDE SEQUENCE [LARGE SCALE GENOMIC DNA]</scope>
    <source>
        <strain evidence="2 3">W8116</strain>
    </source>
</reference>
<evidence type="ECO:0000256" key="1">
    <source>
        <dbReference type="SAM" id="MobiDB-lite"/>
    </source>
</evidence>
<comment type="caution">
    <text evidence="2">The sequence shown here is derived from an EMBL/GenBank/DDBJ whole genome shotgun (WGS) entry which is preliminary data.</text>
</comment>
<dbReference type="EMBL" id="JACFSA010000001">
    <property type="protein sequence ID" value="MBI0143620.1"/>
    <property type="molecule type" value="Genomic_DNA"/>
</dbReference>
<evidence type="ECO:0008006" key="4">
    <source>
        <dbReference type="Google" id="ProtNLM"/>
    </source>
</evidence>
<evidence type="ECO:0000313" key="3">
    <source>
        <dbReference type="Proteomes" id="UP000700855"/>
    </source>
</evidence>
<feature type="region of interest" description="Disordered" evidence="1">
    <location>
        <begin position="1"/>
        <end position="21"/>
    </location>
</feature>
<name>A0ABS0QYY5_9BIFI</name>
<dbReference type="Proteomes" id="UP000700855">
    <property type="component" value="Unassembled WGS sequence"/>
</dbReference>
<proteinExistence type="predicted"/>
<gene>
    <name evidence="2" type="ORF">H3U98_02315</name>
</gene>